<sequence length="314" mass="34264">MNALVNVLTRRLKMRDLEILATIGSTLSLTRTADRMAMTQPALSKWLRELEELLLTPLFERTTRRITPTPAGQIVMLHAARILGDLQRITSDLEALHDGLSGVVRVGAPSAVAAVLIPEAVKHVLRTGAQLQIQLWDGTLDRLLPLLREREIDLVLGRLDGETLNAGCHHELLYDGPVCVTAGLQHPLQARGDIEWKDTIDYPWIVPPASSPMRHSLESAFAQVGLAMPRALMSSASLLINKTIAEDSECLFVASLHMVKELEKNQGVRHLPLYVPGVPQGIGMLWADAATPGVAAFMAALRISAARQAHAIPL</sequence>
<dbReference type="PANTHER" id="PTHR30419:SF8">
    <property type="entry name" value="NITROGEN ASSIMILATION TRANSCRIPTIONAL ACTIVATOR-RELATED"/>
    <property type="match status" value="1"/>
</dbReference>
<dbReference type="Gene3D" id="1.10.10.10">
    <property type="entry name" value="Winged helix-like DNA-binding domain superfamily/Winged helix DNA-binding domain"/>
    <property type="match status" value="1"/>
</dbReference>
<dbReference type="GO" id="GO:0005829">
    <property type="term" value="C:cytosol"/>
    <property type="evidence" value="ECO:0007669"/>
    <property type="project" value="TreeGrafter"/>
</dbReference>
<dbReference type="InterPro" id="IPR000847">
    <property type="entry name" value="LysR_HTH_N"/>
</dbReference>
<dbReference type="InterPro" id="IPR036390">
    <property type="entry name" value="WH_DNA-bd_sf"/>
</dbReference>
<dbReference type="OrthoDB" id="5914299at2"/>
<reference evidence="6 7" key="1">
    <citation type="submission" date="2016-01" db="EMBL/GenBank/DDBJ databases">
        <authorList>
            <person name="Oliw E.H."/>
        </authorList>
    </citation>
    <scope>NUCLEOTIDE SEQUENCE [LARGE SCALE GENOMIC DNA]</scope>
    <source>
        <strain evidence="6">LMG 27134</strain>
    </source>
</reference>
<dbReference type="SUPFAM" id="SSF46785">
    <property type="entry name" value="Winged helix' DNA-binding domain"/>
    <property type="match status" value="1"/>
</dbReference>
<proteinExistence type="inferred from homology"/>
<dbReference type="InterPro" id="IPR005119">
    <property type="entry name" value="LysR_subst-bd"/>
</dbReference>
<evidence type="ECO:0000256" key="4">
    <source>
        <dbReference type="ARBA" id="ARBA00023163"/>
    </source>
</evidence>
<dbReference type="InterPro" id="IPR036388">
    <property type="entry name" value="WH-like_DNA-bd_sf"/>
</dbReference>
<dbReference type="InterPro" id="IPR050950">
    <property type="entry name" value="HTH-type_LysR_regulators"/>
</dbReference>
<dbReference type="Pfam" id="PF03466">
    <property type="entry name" value="LysR_substrate"/>
    <property type="match status" value="1"/>
</dbReference>
<dbReference type="Pfam" id="PF00126">
    <property type="entry name" value="HTH_1"/>
    <property type="match status" value="1"/>
</dbReference>
<keyword evidence="4" id="KW-0804">Transcription</keyword>
<dbReference type="PRINTS" id="PR00039">
    <property type="entry name" value="HTHLYSR"/>
</dbReference>
<keyword evidence="3" id="KW-0238">DNA-binding</keyword>
<gene>
    <name evidence="6" type="ORF">AWB69_08847</name>
</gene>
<accession>A0A158JW80</accession>
<evidence type="ECO:0000256" key="3">
    <source>
        <dbReference type="ARBA" id="ARBA00023125"/>
    </source>
</evidence>
<evidence type="ECO:0000256" key="1">
    <source>
        <dbReference type="ARBA" id="ARBA00009437"/>
    </source>
</evidence>
<dbReference type="RefSeq" id="WP_062092865.1">
    <property type="nucleotide sequence ID" value="NZ_FCOK02000124.1"/>
</dbReference>
<name>A0A158JW80_9BURK</name>
<dbReference type="GO" id="GO:0003677">
    <property type="term" value="F:DNA binding"/>
    <property type="evidence" value="ECO:0007669"/>
    <property type="project" value="UniProtKB-KW"/>
</dbReference>
<dbReference type="Gene3D" id="3.40.190.10">
    <property type="entry name" value="Periplasmic binding protein-like II"/>
    <property type="match status" value="2"/>
</dbReference>
<dbReference type="SUPFAM" id="SSF53850">
    <property type="entry name" value="Periplasmic binding protein-like II"/>
    <property type="match status" value="1"/>
</dbReference>
<dbReference type="Proteomes" id="UP000054683">
    <property type="component" value="Unassembled WGS sequence"/>
</dbReference>
<dbReference type="EMBL" id="FCOK02000124">
    <property type="protein sequence ID" value="SAL72661.1"/>
    <property type="molecule type" value="Genomic_DNA"/>
</dbReference>
<keyword evidence="2" id="KW-0805">Transcription regulation</keyword>
<protein>
    <submittedName>
        <fullName evidence="6">LysR family transcriptional regulator</fullName>
    </submittedName>
</protein>
<feature type="domain" description="HTH lysR-type" evidence="5">
    <location>
        <begin position="12"/>
        <end position="69"/>
    </location>
</feature>
<evidence type="ECO:0000313" key="7">
    <source>
        <dbReference type="Proteomes" id="UP000054683"/>
    </source>
</evidence>
<dbReference type="PROSITE" id="PS50931">
    <property type="entry name" value="HTH_LYSR"/>
    <property type="match status" value="1"/>
</dbReference>
<dbReference type="PANTHER" id="PTHR30419">
    <property type="entry name" value="HTH-TYPE TRANSCRIPTIONAL REGULATOR YBHD"/>
    <property type="match status" value="1"/>
</dbReference>
<dbReference type="GO" id="GO:0003700">
    <property type="term" value="F:DNA-binding transcription factor activity"/>
    <property type="evidence" value="ECO:0007669"/>
    <property type="project" value="InterPro"/>
</dbReference>
<evidence type="ECO:0000259" key="5">
    <source>
        <dbReference type="PROSITE" id="PS50931"/>
    </source>
</evidence>
<dbReference type="AlphaFoldDB" id="A0A158JW80"/>
<evidence type="ECO:0000256" key="2">
    <source>
        <dbReference type="ARBA" id="ARBA00023015"/>
    </source>
</evidence>
<comment type="similarity">
    <text evidence="1">Belongs to the LysR transcriptional regulatory family.</text>
</comment>
<evidence type="ECO:0000313" key="6">
    <source>
        <dbReference type="EMBL" id="SAL72661.1"/>
    </source>
</evidence>
<organism evidence="6 7">
    <name type="scientific">Caballeronia udeis</name>
    <dbReference type="NCBI Taxonomy" id="1232866"/>
    <lineage>
        <taxon>Bacteria</taxon>
        <taxon>Pseudomonadati</taxon>
        <taxon>Pseudomonadota</taxon>
        <taxon>Betaproteobacteria</taxon>
        <taxon>Burkholderiales</taxon>
        <taxon>Burkholderiaceae</taxon>
        <taxon>Caballeronia</taxon>
    </lineage>
</organism>